<evidence type="ECO:0000313" key="2">
    <source>
        <dbReference type="Proteomes" id="UP001187471"/>
    </source>
</evidence>
<protein>
    <submittedName>
        <fullName evidence="1">Uncharacterized protein</fullName>
    </submittedName>
</protein>
<comment type="caution">
    <text evidence="1">The sequence shown here is derived from an EMBL/GenBank/DDBJ whole genome shotgun (WGS) entry which is preliminary data.</text>
</comment>
<dbReference type="EMBL" id="JAVXUO010000908">
    <property type="protein sequence ID" value="KAK2988164.1"/>
    <property type="molecule type" value="Genomic_DNA"/>
</dbReference>
<sequence>MGACLSSSLESRPTSSNSSANVVAVNGELRRYAVPVSALQVLMQQETTTTSGFSFFLCSSDNLYYDDYIPALDGQDQLQAGQIYFLLPNSKLQYRLGASDMAALAVKASVALRHTSSSKKGSVTTITNTSHRQRKSKMARVSPVVLVDEQVNQQRVQVNSDMSFRKSFSDKNKQAAGLGVSRSVGSVGKFQRYSSKRAKMAVRSFKRLGLTTIYEGAVLQIEMLLVIAMNVVNVVHQSKNGTQFQFEKENSSFLGAQMGTETIFPFPTHDSKQEWMGSFQGKLGWKNCSWEPL</sequence>
<keyword evidence="2" id="KW-1185">Reference proteome</keyword>
<accession>A0AA88RM42</accession>
<dbReference type="PANTHER" id="PTHR33052">
    <property type="entry name" value="DUF4228 DOMAIN PROTEIN-RELATED"/>
    <property type="match status" value="1"/>
</dbReference>
<dbReference type="AlphaFoldDB" id="A0AA88RM42"/>
<evidence type="ECO:0000313" key="1">
    <source>
        <dbReference type="EMBL" id="KAK2988164.1"/>
    </source>
</evidence>
<dbReference type="Pfam" id="PF14009">
    <property type="entry name" value="PADRE"/>
    <property type="match status" value="1"/>
</dbReference>
<organism evidence="1 2">
    <name type="scientific">Escallonia rubra</name>
    <dbReference type="NCBI Taxonomy" id="112253"/>
    <lineage>
        <taxon>Eukaryota</taxon>
        <taxon>Viridiplantae</taxon>
        <taxon>Streptophyta</taxon>
        <taxon>Embryophyta</taxon>
        <taxon>Tracheophyta</taxon>
        <taxon>Spermatophyta</taxon>
        <taxon>Magnoliopsida</taxon>
        <taxon>eudicotyledons</taxon>
        <taxon>Gunneridae</taxon>
        <taxon>Pentapetalae</taxon>
        <taxon>asterids</taxon>
        <taxon>campanulids</taxon>
        <taxon>Escalloniales</taxon>
        <taxon>Escalloniaceae</taxon>
        <taxon>Escallonia</taxon>
    </lineage>
</organism>
<reference evidence="1" key="1">
    <citation type="submission" date="2022-12" db="EMBL/GenBank/DDBJ databases">
        <title>Draft genome assemblies for two species of Escallonia (Escalloniales).</title>
        <authorList>
            <person name="Chanderbali A."/>
            <person name="Dervinis C."/>
            <person name="Anghel I."/>
            <person name="Soltis D."/>
            <person name="Soltis P."/>
            <person name="Zapata F."/>
        </authorList>
    </citation>
    <scope>NUCLEOTIDE SEQUENCE</scope>
    <source>
        <strain evidence="1">UCBG92.1500</strain>
        <tissue evidence="1">Leaf</tissue>
    </source>
</reference>
<proteinExistence type="predicted"/>
<dbReference type="Proteomes" id="UP001187471">
    <property type="component" value="Unassembled WGS sequence"/>
</dbReference>
<dbReference type="InterPro" id="IPR025322">
    <property type="entry name" value="PADRE_dom"/>
</dbReference>
<name>A0AA88RM42_9ASTE</name>
<gene>
    <name evidence="1" type="ORF">RJ640_020646</name>
</gene>